<accession>A0A848GG64</accession>
<evidence type="ECO:0000256" key="2">
    <source>
        <dbReference type="ARBA" id="ARBA00022729"/>
    </source>
</evidence>
<evidence type="ECO:0000313" key="7">
    <source>
        <dbReference type="Proteomes" id="UP000583266"/>
    </source>
</evidence>
<feature type="region of interest" description="Disordered" evidence="3">
    <location>
        <begin position="457"/>
        <end position="485"/>
    </location>
</feature>
<dbReference type="InterPro" id="IPR021868">
    <property type="entry name" value="Alpha_2_Macroglob_MG3"/>
</dbReference>
<dbReference type="Pfam" id="PF17973">
    <property type="entry name" value="bMG10"/>
    <property type="match status" value="1"/>
</dbReference>
<feature type="domain" description="Alpha-2-macroglobulin" evidence="5">
    <location>
        <begin position="1204"/>
        <end position="1293"/>
    </location>
</feature>
<sequence length="1867" mass="206821">MHPTKRLFAVVALFVSLVALSLISGCRTTKKEMNPGFAKYIDAYTAGIISKQSPIRVQLAGQVNVTHTQNEPLDKEVFDFSPSIKGKSYWVDATTIEFRPDENLQPGKTYQVNFKLSKIMDVPSDLKSFDFEFKVIKPSFSLDMFGLKASTNTTLDKMTYTGAVYTADVENPQSIEKLLTARHGGKTLPITWQHNAADRTSKFTIANIERSNIARNLEVSWDGSALKVDNSGKKTVEVPAVGDFKVLDVKAMSDPEQHLLVQFSDPVSVAQSLEGLIGISGQGDLRYTIDGSEVKVYVPVRLEGSYNVVINEGVINITDKRLGQSYSANVNFENTLPAVTIPGKGVILPESNKLVMPFEAVNLNAVDVTIIKIYENNVPQYLQRNNLDGDAELRRVGKAVVEKTIRLDTDKSVNLHKKNRFFLDLDKLLRTEPGAIYRITIGFRKAYSLTACTEVKKSDSTSTSGGEGEEDGEMDESEYYGGGEKLDDDDDFWNRYDSYYPYGYNWTRRNDACSNSYYNKDKWASRNVICSNLGLIAKRGNNNSMLVAVTDIRDTKPLTGVELELLDYQNQVIFKTKSDGEGLATFDLKRKPYLLIAKKDNERGYLKLDDGSSLPLSRFDVQGEEVQSGIKGFLYGERGVWRPGDSIYLTFMLEDKDDKLPADHPVTLELYNPKGQLYKRINQHENLNGFYSFATATQPEDPTGSWVAKVKVGGATFQKNVRIETVKPNRLKIKMDFGSNTALSKTGTTGTLSAMWMFGATAQHLKAKVDVSLVQASTSFKNFSGFTFDDPVTHFEAENKTIFEGPLSETGAAPVKADIQLGKLAPGQLKANFEVKVFEPGGDFSIDHFSMPYNPFTSYVGLRLPQGDRTTGMLLTDQSHNVEIVDVDDKGNLIGGSREVQVEVYKVRWRWWWDEGGADEYSNFTQDSYNQLLTKETVTLNNGKGSWSLRINQPDWGRYLVRVKDLQSGHTSGKSVYIDWPGWAQRMQKENPAEASMLVFTSDKQHYKAGEDINLTIPSSAGGRGLISIESGSKVLKTFWVNTQQGQTTFRFKAEKNMTPNIYVNVTLLQPHAQTVNDLPIRMYGTIPITVEDPGTILKPVISMADKLKPESEANITVSESNGKPMTYTIAIVDEGLLDLTRFKTPDPHSAFYAREALGVKTWDLFDFVVGAYGSDLERILSIGGDEGLNKNAGAAKANRFKPVVKFMGPFYLKGGQKQTHKFKLPPYIGSVKAMVVAGQDGAYGFAEKAVAVKKPLMLLTTAPRVLGPSETIQVPVTVFGLEPTVRSANVTISTSPLLEVVGESTKTVTFPQPGEQMVYFDVKVKPQTGVAKIKVTASSGAERAEEAIEMNVRNPNPVITNVVDYTLEAGKGWSTAFSPVGMAGTNSGVLEVSTIPALNLGKRLQFLIDYPHGCIEQTTSGVFPQLVLNQLMDLKESQLAEIDRNVKAGVNRLKGFQTSDGGLAYWPGQAQSDEWGTNYAGHFILEAQAKGYTLPPGLLDQWKKYQRNKATTWAPSTQNFYGGDLTQAYRLYLLALAKVPEVGAMNRLKEFKYLSVPAKWRLAAAYKLAGQPEVANSLVQNLSTEVKPYNQLGGTFGSDLRDKAMILETLTLLGQRNRANELVKQIATNLSQNDQWYSTQTTAYALISIAKFCGSNKGSSKINLSYTLNGAKGTVNGQSFVAQIPVTFNGSQGNISLQNNGQNVLYVRLILRGQPEAGQEPVASNNPEVLDLQVRYSTRDGKPLDPATLKQGSDFMATVTIKNPGKRGYYEQMALSQIFPSGWEILNTRLMDNDSSFHSSPATYMDIRDDRVYTYFNLEENKTHTYNVLLNASYLGRYYLPAVSCEAMYDNTIHAFAPGKWVEVVK</sequence>
<dbReference type="Pfam" id="PF17972">
    <property type="entry name" value="bMG5"/>
    <property type="match status" value="1"/>
</dbReference>
<dbReference type="Pfam" id="PF07703">
    <property type="entry name" value="A2M_BRD"/>
    <property type="match status" value="1"/>
</dbReference>
<dbReference type="InterPro" id="IPR041246">
    <property type="entry name" value="Bact_MG10"/>
</dbReference>
<keyword evidence="2" id="KW-0732">Signal</keyword>
<reference evidence="6 7" key="1">
    <citation type="submission" date="2020-04" db="EMBL/GenBank/DDBJ databases">
        <title>Chitinophaga sp. G-6-1-13 sp. nov., isolated from soil.</title>
        <authorList>
            <person name="Dahal R.H."/>
            <person name="Chaudhary D.K."/>
        </authorList>
    </citation>
    <scope>NUCLEOTIDE SEQUENCE [LARGE SCALE GENOMIC DNA]</scope>
    <source>
        <strain evidence="6 7">G-6-1-13</strain>
    </source>
</reference>
<proteinExistence type="inferred from homology"/>
<feature type="domain" description="Alpha-2-macroglobulin bait region" evidence="4">
    <location>
        <begin position="998"/>
        <end position="1140"/>
    </location>
</feature>
<dbReference type="Pfam" id="PF00207">
    <property type="entry name" value="A2M"/>
    <property type="match status" value="1"/>
</dbReference>
<dbReference type="PANTHER" id="PTHR40094">
    <property type="entry name" value="ALPHA-2-MACROGLOBULIN HOMOLOG"/>
    <property type="match status" value="1"/>
</dbReference>
<dbReference type="InterPro" id="IPR001599">
    <property type="entry name" value="Macroglobln_a2"/>
</dbReference>
<protein>
    <recommendedName>
        <fullName evidence="8">Alpha-2-macroglobulin</fullName>
    </recommendedName>
</protein>
<evidence type="ECO:0008006" key="8">
    <source>
        <dbReference type="Google" id="ProtNLM"/>
    </source>
</evidence>
<dbReference type="PANTHER" id="PTHR40094:SF1">
    <property type="entry name" value="UBIQUITIN DOMAIN-CONTAINING PROTEIN"/>
    <property type="match status" value="1"/>
</dbReference>
<comment type="similarity">
    <text evidence="1">Belongs to the protease inhibitor I39 (alpha-2-macroglobulin) family. Bacterial alpha-2-macroglobulin subfamily.</text>
</comment>
<comment type="caution">
    <text evidence="6">The sequence shown here is derived from an EMBL/GenBank/DDBJ whole genome shotgun (WGS) entry which is preliminary data.</text>
</comment>
<dbReference type="SMART" id="SM01359">
    <property type="entry name" value="A2M_N_2"/>
    <property type="match status" value="1"/>
</dbReference>
<evidence type="ECO:0000256" key="3">
    <source>
        <dbReference type="SAM" id="MobiDB-lite"/>
    </source>
</evidence>
<dbReference type="InterPro" id="IPR041203">
    <property type="entry name" value="Bact_A2M_MG5"/>
</dbReference>
<dbReference type="Gene3D" id="2.60.40.3710">
    <property type="match status" value="1"/>
</dbReference>
<keyword evidence="7" id="KW-1185">Reference proteome</keyword>
<dbReference type="SUPFAM" id="SSF48239">
    <property type="entry name" value="Terpenoid cyclases/Protein prenyltransferases"/>
    <property type="match status" value="1"/>
</dbReference>
<name>A0A848GG64_9BACT</name>
<dbReference type="Proteomes" id="UP000583266">
    <property type="component" value="Unassembled WGS sequence"/>
</dbReference>
<dbReference type="Pfam" id="PF17962">
    <property type="entry name" value="bMG6"/>
    <property type="match status" value="1"/>
</dbReference>
<evidence type="ECO:0000259" key="4">
    <source>
        <dbReference type="SMART" id="SM01359"/>
    </source>
</evidence>
<organism evidence="6 7">
    <name type="scientific">Chitinophaga fulva</name>
    <dbReference type="NCBI Taxonomy" id="2728842"/>
    <lineage>
        <taxon>Bacteria</taxon>
        <taxon>Pseudomonadati</taxon>
        <taxon>Bacteroidota</taxon>
        <taxon>Chitinophagia</taxon>
        <taxon>Chitinophagales</taxon>
        <taxon>Chitinophagaceae</taxon>
        <taxon>Chitinophaga</taxon>
    </lineage>
</organism>
<dbReference type="InterPro" id="IPR051802">
    <property type="entry name" value="YfhM-like"/>
</dbReference>
<evidence type="ECO:0000256" key="1">
    <source>
        <dbReference type="ARBA" id="ARBA00010556"/>
    </source>
</evidence>
<dbReference type="Gene3D" id="1.50.10.20">
    <property type="match status" value="1"/>
</dbReference>
<dbReference type="InterPro" id="IPR002890">
    <property type="entry name" value="MG2"/>
</dbReference>
<feature type="compositionally biased region" description="Acidic residues" evidence="3">
    <location>
        <begin position="467"/>
        <end position="478"/>
    </location>
</feature>
<dbReference type="InterPro" id="IPR011625">
    <property type="entry name" value="A2M_N_BRD"/>
</dbReference>
<dbReference type="InterPro" id="IPR041462">
    <property type="entry name" value="Bact_A2M_MG6"/>
</dbReference>
<dbReference type="InterPro" id="IPR008930">
    <property type="entry name" value="Terpenoid_cyclase/PrenylTrfase"/>
</dbReference>
<evidence type="ECO:0000313" key="6">
    <source>
        <dbReference type="EMBL" id="NML36721.1"/>
    </source>
</evidence>
<dbReference type="SMART" id="SM01419">
    <property type="entry name" value="Thiol-ester_cl"/>
    <property type="match status" value="1"/>
</dbReference>
<gene>
    <name evidence="6" type="ORF">HHL17_05870</name>
</gene>
<dbReference type="RefSeq" id="WP_169223829.1">
    <property type="nucleotide sequence ID" value="NZ_JABBGC010000001.1"/>
</dbReference>
<dbReference type="Pfam" id="PF01835">
    <property type="entry name" value="MG2"/>
    <property type="match status" value="1"/>
</dbReference>
<dbReference type="SMART" id="SM01360">
    <property type="entry name" value="A2M"/>
    <property type="match status" value="1"/>
</dbReference>
<dbReference type="InterPro" id="IPR047565">
    <property type="entry name" value="Alpha-macroglob_thiol-ester_cl"/>
</dbReference>
<dbReference type="PROSITE" id="PS51257">
    <property type="entry name" value="PROKAR_LIPOPROTEIN"/>
    <property type="match status" value="1"/>
</dbReference>
<dbReference type="EMBL" id="JABBGC010000001">
    <property type="protein sequence ID" value="NML36721.1"/>
    <property type="molecule type" value="Genomic_DNA"/>
</dbReference>
<dbReference type="Gene3D" id="2.60.40.1930">
    <property type="match status" value="1"/>
</dbReference>
<dbReference type="GO" id="GO:0004866">
    <property type="term" value="F:endopeptidase inhibitor activity"/>
    <property type="evidence" value="ECO:0007669"/>
    <property type="project" value="InterPro"/>
</dbReference>
<evidence type="ECO:0000259" key="5">
    <source>
        <dbReference type="SMART" id="SM01360"/>
    </source>
</evidence>
<dbReference type="CDD" id="cd02891">
    <property type="entry name" value="A2M_like"/>
    <property type="match status" value="1"/>
</dbReference>
<dbReference type="Pfam" id="PF11974">
    <property type="entry name" value="bMG3"/>
    <property type="match status" value="1"/>
</dbReference>